<feature type="transmembrane region" description="Helical" evidence="2">
    <location>
        <begin position="12"/>
        <end position="35"/>
    </location>
</feature>
<dbReference type="InterPro" id="IPR043426">
    <property type="entry name" value="MltB-like"/>
</dbReference>
<comment type="caution">
    <text evidence="3">The sequence shown here is derived from an EMBL/GenBank/DDBJ whole genome shotgun (WGS) entry which is preliminary data.</text>
</comment>
<dbReference type="SUPFAM" id="SSF53955">
    <property type="entry name" value="Lysozyme-like"/>
    <property type="match status" value="1"/>
</dbReference>
<evidence type="ECO:0000313" key="4">
    <source>
        <dbReference type="Proteomes" id="UP000582231"/>
    </source>
</evidence>
<feature type="region of interest" description="Disordered" evidence="1">
    <location>
        <begin position="38"/>
        <end position="71"/>
    </location>
</feature>
<evidence type="ECO:0008006" key="5">
    <source>
        <dbReference type="Google" id="ProtNLM"/>
    </source>
</evidence>
<gene>
    <name evidence="3" type="ORF">BJ958_000715</name>
</gene>
<name>A0A852RFF6_9ACTN</name>
<dbReference type="PANTHER" id="PTHR30163">
    <property type="entry name" value="MEMBRANE-BOUND LYTIC MUREIN TRANSGLYCOSYLASE B"/>
    <property type="match status" value="1"/>
</dbReference>
<keyword evidence="2" id="KW-0472">Membrane</keyword>
<keyword evidence="2" id="KW-0812">Transmembrane</keyword>
<dbReference type="GO" id="GO:0009253">
    <property type="term" value="P:peptidoglycan catabolic process"/>
    <property type="evidence" value="ECO:0007669"/>
    <property type="project" value="TreeGrafter"/>
</dbReference>
<proteinExistence type="predicted"/>
<feature type="region of interest" description="Disordered" evidence="1">
    <location>
        <begin position="311"/>
        <end position="403"/>
    </location>
</feature>
<feature type="region of interest" description="Disordered" evidence="1">
    <location>
        <begin position="156"/>
        <end position="181"/>
    </location>
</feature>
<evidence type="ECO:0000313" key="3">
    <source>
        <dbReference type="EMBL" id="NYD29169.1"/>
    </source>
</evidence>
<dbReference type="PANTHER" id="PTHR30163:SF8">
    <property type="entry name" value="LYTIC MUREIN TRANSGLYCOSYLASE"/>
    <property type="match status" value="1"/>
</dbReference>
<dbReference type="EMBL" id="JACCBF010000001">
    <property type="protein sequence ID" value="NYD29169.1"/>
    <property type="molecule type" value="Genomic_DNA"/>
</dbReference>
<feature type="compositionally biased region" description="Pro residues" evidence="1">
    <location>
        <begin position="311"/>
        <end position="370"/>
    </location>
</feature>
<feature type="compositionally biased region" description="Low complexity" evidence="1">
    <location>
        <begin position="48"/>
        <end position="71"/>
    </location>
</feature>
<keyword evidence="4" id="KW-1185">Reference proteome</keyword>
<dbReference type="AlphaFoldDB" id="A0A852RFF6"/>
<reference evidence="3 4" key="1">
    <citation type="submission" date="2020-07" db="EMBL/GenBank/DDBJ databases">
        <title>Sequencing the genomes of 1000 actinobacteria strains.</title>
        <authorList>
            <person name="Klenk H.-P."/>
        </authorList>
    </citation>
    <scope>NUCLEOTIDE SEQUENCE [LARGE SCALE GENOMIC DNA]</scope>
    <source>
        <strain evidence="3 4">DSM 19082</strain>
    </source>
</reference>
<dbReference type="GO" id="GO:0008933">
    <property type="term" value="F:peptidoglycan lytic transglycosylase activity"/>
    <property type="evidence" value="ECO:0007669"/>
    <property type="project" value="TreeGrafter"/>
</dbReference>
<feature type="compositionally biased region" description="Low complexity" evidence="1">
    <location>
        <begin position="384"/>
        <end position="403"/>
    </location>
</feature>
<keyword evidence="2" id="KW-1133">Transmembrane helix</keyword>
<accession>A0A852RFF6</accession>
<organism evidence="3 4">
    <name type="scientific">Nocardioides kongjuensis</name>
    <dbReference type="NCBI Taxonomy" id="349522"/>
    <lineage>
        <taxon>Bacteria</taxon>
        <taxon>Bacillati</taxon>
        <taxon>Actinomycetota</taxon>
        <taxon>Actinomycetes</taxon>
        <taxon>Propionibacteriales</taxon>
        <taxon>Nocardioidaceae</taxon>
        <taxon>Nocardioides</taxon>
    </lineage>
</organism>
<evidence type="ECO:0000256" key="1">
    <source>
        <dbReference type="SAM" id="MobiDB-lite"/>
    </source>
</evidence>
<dbReference type="InterPro" id="IPR023346">
    <property type="entry name" value="Lysozyme-like_dom_sf"/>
</dbReference>
<dbReference type="RefSeq" id="WP_179725575.1">
    <property type="nucleotide sequence ID" value="NZ_BAABEF010000001.1"/>
</dbReference>
<evidence type="ECO:0000256" key="2">
    <source>
        <dbReference type="SAM" id="Phobius"/>
    </source>
</evidence>
<sequence>MGVATGRGGQRVRRAITIISVLAAIAVVLTTTGVVGRRTSSHTRADRVTAATGDTTTAPDAPASAPPAAVEPGAAAREAVIRNVSTTEGDGDRLVDAPAAAVAAYQRAATVIDAAAPCNLDWLVLAAIGRLASNHGQGDDLGHRITVKGRIKPALVGRPLNGRGGRSEVSDTDAGDLDGNPRWDAPVGPMGLLPETWSQVAVDADGDGVRNVQDLDDATLGAAVLLCASGKDLTRPKALRKALHAYDATPHFARTVRRLVDEYQAETTAMSALVGGPVTVPIYLPGDCGCTGVEAALARTRSALGIVPVMPEPAEPAAPEVPPSTEPQPQPQPDQQPVPDPDPEPSPEPTPAPTPTPTPEPTPDPQPPADETPTGDAPTEDAPTGEPSTEPTAEPTPEAGPTS</sequence>
<dbReference type="Proteomes" id="UP000582231">
    <property type="component" value="Unassembled WGS sequence"/>
</dbReference>
<protein>
    <recommendedName>
        <fullName evidence="5">Transglycosylase SLT domain-containing protein</fullName>
    </recommendedName>
</protein>